<feature type="domain" description="Endonuclease/exonuclease/phosphatase" evidence="2">
    <location>
        <begin position="96"/>
        <end position="310"/>
    </location>
</feature>
<dbReference type="STRING" id="1758689.SGUI_3129"/>
<dbReference type="RefSeq" id="WP_066641916.1">
    <property type="nucleotide sequence ID" value="NZ_CP014989.1"/>
</dbReference>
<dbReference type="PATRIC" id="fig|1758689.4.peg.3258"/>
<feature type="transmembrane region" description="Helical" evidence="1">
    <location>
        <begin position="37"/>
        <end position="54"/>
    </location>
</feature>
<evidence type="ECO:0000259" key="2">
    <source>
        <dbReference type="Pfam" id="PF03372"/>
    </source>
</evidence>
<dbReference type="SUPFAM" id="SSF56219">
    <property type="entry name" value="DNase I-like"/>
    <property type="match status" value="1"/>
</dbReference>
<organism evidence="3 4">
    <name type="scientific">Serinicoccus hydrothermalis</name>
    <dbReference type="NCBI Taxonomy" id="1758689"/>
    <lineage>
        <taxon>Bacteria</taxon>
        <taxon>Bacillati</taxon>
        <taxon>Actinomycetota</taxon>
        <taxon>Actinomycetes</taxon>
        <taxon>Micrococcales</taxon>
        <taxon>Ornithinimicrobiaceae</taxon>
        <taxon>Serinicoccus</taxon>
    </lineage>
</organism>
<evidence type="ECO:0000256" key="1">
    <source>
        <dbReference type="SAM" id="Phobius"/>
    </source>
</evidence>
<feature type="transmembrane region" description="Helical" evidence="1">
    <location>
        <begin position="59"/>
        <end position="80"/>
    </location>
</feature>
<keyword evidence="1" id="KW-0472">Membrane</keyword>
<dbReference type="Proteomes" id="UP000092482">
    <property type="component" value="Chromosome"/>
</dbReference>
<dbReference type="InterPro" id="IPR005135">
    <property type="entry name" value="Endo/exonuclease/phosphatase"/>
</dbReference>
<proteinExistence type="predicted"/>
<dbReference type="Gene3D" id="3.60.10.10">
    <property type="entry name" value="Endonuclease/exonuclease/phosphatase"/>
    <property type="match status" value="1"/>
</dbReference>
<keyword evidence="1" id="KW-1133">Transmembrane helix</keyword>
<reference evidence="3 4" key="1">
    <citation type="submission" date="2016-03" db="EMBL/GenBank/DDBJ databases">
        <title>Shallow-sea hydrothermal system.</title>
        <authorList>
            <person name="Tang K."/>
        </authorList>
    </citation>
    <scope>NUCLEOTIDE SEQUENCE [LARGE SCALE GENOMIC DNA]</scope>
    <source>
        <strain evidence="3 4">JLT9</strain>
    </source>
</reference>
<dbReference type="AlphaFoldDB" id="A0A1B1NGH3"/>
<dbReference type="KEGG" id="serj:SGUI_3129"/>
<evidence type="ECO:0000313" key="3">
    <source>
        <dbReference type="EMBL" id="ANS80525.1"/>
    </source>
</evidence>
<evidence type="ECO:0000313" key="4">
    <source>
        <dbReference type="Proteomes" id="UP000092482"/>
    </source>
</evidence>
<accession>A0A1B1NGH3</accession>
<keyword evidence="1" id="KW-0812">Transmembrane</keyword>
<dbReference type="EMBL" id="CP014989">
    <property type="protein sequence ID" value="ANS80525.1"/>
    <property type="molecule type" value="Genomic_DNA"/>
</dbReference>
<protein>
    <submittedName>
        <fullName evidence="3">Integral membrane protein</fullName>
    </submittedName>
</protein>
<dbReference type="GO" id="GO:0003824">
    <property type="term" value="F:catalytic activity"/>
    <property type="evidence" value="ECO:0007669"/>
    <property type="project" value="InterPro"/>
</dbReference>
<dbReference type="InterPro" id="IPR036691">
    <property type="entry name" value="Endo/exonu/phosph_ase_sf"/>
</dbReference>
<dbReference type="Pfam" id="PF03372">
    <property type="entry name" value="Exo_endo_phos"/>
    <property type="match status" value="1"/>
</dbReference>
<name>A0A1B1NGH3_9MICO</name>
<keyword evidence="4" id="KW-1185">Reference proteome</keyword>
<gene>
    <name evidence="3" type="ORF">SGUI_3129</name>
</gene>
<dbReference type="OrthoDB" id="2340043at2"/>
<sequence>MRRVLVTLAWTWWLAAAGLTALRWVDAAGPVPVLQSGLVLVGLSLVPLAALAWASARWLLLVAAVLLGLVHGALAAPWLVPDTVPAGRDDLVVAAANLEYGRGSLEDLAALVDERQVDALVLVEMTPEAQARLEGTALDRALPVRAGTLRSDAGGTLVLAREGVGGGAGVATGAGGADVIDEPYLFDQVRLPITRGEQTVTLLGAHTRPPSVAGSAAWREELGWLGADAAGLEGPLLVVGDLNASTGHPALRQVKDDAGLRDAHEDSGSGWVRTWPTEGLLPAFVQIDHVLVRGLEVVDAGAATVSGSDHATVWARLRLP</sequence>